<gene>
    <name evidence="2" type="ORF">PgNI_01131</name>
</gene>
<sequence length="97" mass="11178">MLVVVPQSMLLPLPAAKDCVASYCTLSHLKRHQKKHSKTFDFTCLICQKQETRKDNFASHVYKHTKNNGGYARIKYHPKAENYLKSIKNGEPMETLK</sequence>
<dbReference type="AlphaFoldDB" id="A0A6P8BIE4"/>
<evidence type="ECO:0000313" key="1">
    <source>
        <dbReference type="Proteomes" id="UP000515153"/>
    </source>
</evidence>
<dbReference type="InterPro" id="IPR036236">
    <property type="entry name" value="Znf_C2H2_sf"/>
</dbReference>
<reference evidence="2" key="2">
    <citation type="submission" date="2019-10" db="EMBL/GenBank/DDBJ databases">
        <authorList>
            <consortium name="NCBI Genome Project"/>
        </authorList>
    </citation>
    <scope>NUCLEOTIDE SEQUENCE</scope>
    <source>
        <strain evidence="2">NI907</strain>
    </source>
</reference>
<name>A0A6P8BIE4_PYRGI</name>
<keyword evidence="1" id="KW-1185">Reference proteome</keyword>
<proteinExistence type="predicted"/>
<dbReference type="GeneID" id="41956120"/>
<dbReference type="SUPFAM" id="SSF57667">
    <property type="entry name" value="beta-beta-alpha zinc fingers"/>
    <property type="match status" value="1"/>
</dbReference>
<protein>
    <recommendedName>
        <fullName evidence="3">C2H2-type domain-containing protein</fullName>
    </recommendedName>
</protein>
<reference evidence="2" key="1">
    <citation type="journal article" date="2019" name="Mol. Biol. Evol.">
        <title>Blast fungal genomes show frequent chromosomal changes, gene gains and losses, and effector gene turnover.</title>
        <authorList>
            <person name="Gomez Luciano L.B."/>
            <person name="Jason Tsai I."/>
            <person name="Chuma I."/>
            <person name="Tosa Y."/>
            <person name="Chen Y.H."/>
            <person name="Li J.Y."/>
            <person name="Li M.Y."/>
            <person name="Jade Lu M.Y."/>
            <person name="Nakayashiki H."/>
            <person name="Li W.H."/>
        </authorList>
    </citation>
    <scope>NUCLEOTIDE SEQUENCE</scope>
    <source>
        <strain evidence="2">NI907</strain>
    </source>
</reference>
<dbReference type="RefSeq" id="XP_030986975.1">
    <property type="nucleotide sequence ID" value="XM_031121206.1"/>
</dbReference>
<dbReference type="Proteomes" id="UP000515153">
    <property type="component" value="Unplaced"/>
</dbReference>
<reference evidence="2" key="3">
    <citation type="submission" date="2025-08" db="UniProtKB">
        <authorList>
            <consortium name="RefSeq"/>
        </authorList>
    </citation>
    <scope>IDENTIFICATION</scope>
    <source>
        <strain evidence="2">NI907</strain>
    </source>
</reference>
<dbReference type="Gene3D" id="3.30.160.60">
    <property type="entry name" value="Classic Zinc Finger"/>
    <property type="match status" value="1"/>
</dbReference>
<organism evidence="1 2">
    <name type="scientific">Pyricularia grisea</name>
    <name type="common">Crabgrass-specific blast fungus</name>
    <name type="synonym">Magnaporthe grisea</name>
    <dbReference type="NCBI Taxonomy" id="148305"/>
    <lineage>
        <taxon>Eukaryota</taxon>
        <taxon>Fungi</taxon>
        <taxon>Dikarya</taxon>
        <taxon>Ascomycota</taxon>
        <taxon>Pezizomycotina</taxon>
        <taxon>Sordariomycetes</taxon>
        <taxon>Sordariomycetidae</taxon>
        <taxon>Magnaporthales</taxon>
        <taxon>Pyriculariaceae</taxon>
        <taxon>Pyricularia</taxon>
    </lineage>
</organism>
<dbReference type="KEGG" id="pgri:PgNI_01131"/>
<accession>A0A6P8BIE4</accession>
<evidence type="ECO:0008006" key="3">
    <source>
        <dbReference type="Google" id="ProtNLM"/>
    </source>
</evidence>
<evidence type="ECO:0000313" key="2">
    <source>
        <dbReference type="RefSeq" id="XP_030986975.1"/>
    </source>
</evidence>